<dbReference type="Proteomes" id="UP001645039">
    <property type="component" value="Unassembled WGS sequence"/>
</dbReference>
<dbReference type="PANTHER" id="PTHR21294">
    <property type="entry name" value="ELECTRON TRANSFER FLAVOPROTEIN BETA-SUBUNIT"/>
    <property type="match status" value="1"/>
</dbReference>
<dbReference type="InterPro" id="IPR014729">
    <property type="entry name" value="Rossmann-like_a/b/a_fold"/>
</dbReference>
<evidence type="ECO:0000256" key="1">
    <source>
        <dbReference type="ARBA" id="ARBA00007557"/>
    </source>
</evidence>
<accession>A0ABR9F195</accession>
<comment type="similarity">
    <text evidence="1">Belongs to the ETF beta-subunit/FixA family.</text>
</comment>
<feature type="domain" description="Electron transfer flavoprotein alpha/beta-subunit N-terminal" evidence="4">
    <location>
        <begin position="41"/>
        <end position="196"/>
    </location>
</feature>
<protein>
    <submittedName>
        <fullName evidence="5">Electron transfer flavoprotein subunit beta</fullName>
    </submittedName>
</protein>
<evidence type="ECO:0000313" key="6">
    <source>
        <dbReference type="Proteomes" id="UP001645039"/>
    </source>
</evidence>
<sequence length="274" mass="29009">MPHDASNTSVSHSNASSLNVTVLVSVGRHPLTARTRRADQDARAVEMALMLTGASVSLLHAGQQDSDHEEAIRGYLGMGIDSVGLIEQSPQADVVPALAKALRESTPQLVLTGTRAETGEASGVTPYLLAEALGWPIITGLAAVEKIEQGTAVVLQALPRGKRRRLRIRLPAIATVDSSAPPARQSAFGPAKRGELAHQQAPSEIDEDLATWHIQPARKRPKRLKIVKSSSARDRFKAAAAKAGGGGGQTLNDVTPEQGAEAIFKLLKEEGVLR</sequence>
<name>A0ABR9F195_9GAMM</name>
<dbReference type="RefSeq" id="WP_096276982.1">
    <property type="nucleotide sequence ID" value="NZ_CBCSBM010000004.1"/>
</dbReference>
<dbReference type="Pfam" id="PF01012">
    <property type="entry name" value="ETF"/>
    <property type="match status" value="1"/>
</dbReference>
<comment type="caution">
    <text evidence="5">The sequence shown here is derived from an EMBL/GenBank/DDBJ whole genome shotgun (WGS) entry which is preliminary data.</text>
</comment>
<dbReference type="SUPFAM" id="SSF52402">
    <property type="entry name" value="Adenine nucleotide alpha hydrolases-like"/>
    <property type="match status" value="1"/>
</dbReference>
<keyword evidence="3" id="KW-0249">Electron transport</keyword>
<evidence type="ECO:0000256" key="3">
    <source>
        <dbReference type="ARBA" id="ARBA00022982"/>
    </source>
</evidence>
<dbReference type="PANTHER" id="PTHR21294:SF8">
    <property type="entry name" value="ELECTRON TRANSFER FLAVOPROTEIN SUBUNIT BETA"/>
    <property type="match status" value="1"/>
</dbReference>
<evidence type="ECO:0000259" key="4">
    <source>
        <dbReference type="Pfam" id="PF01012"/>
    </source>
</evidence>
<dbReference type="EMBL" id="RRZD01000007">
    <property type="protein sequence ID" value="MBE0400243.1"/>
    <property type="molecule type" value="Genomic_DNA"/>
</dbReference>
<gene>
    <name evidence="5" type="ORF">EI168_08995</name>
</gene>
<reference evidence="5 6" key="1">
    <citation type="submission" date="2020-07" db="EMBL/GenBank/DDBJ databases">
        <title>Halophilic bacteria isolated from french cheeses.</title>
        <authorList>
            <person name="Kothe C.I."/>
            <person name="Farah-Kraiem B."/>
            <person name="Renault P."/>
            <person name="Dridi B."/>
        </authorList>
    </citation>
    <scope>NUCLEOTIDE SEQUENCE [LARGE SCALE GENOMIC DNA]</scope>
    <source>
        <strain evidence="5 6">FME1</strain>
    </source>
</reference>
<dbReference type="InterPro" id="IPR014730">
    <property type="entry name" value="ETF_a/b_N"/>
</dbReference>
<dbReference type="InterPro" id="IPR012255">
    <property type="entry name" value="ETF_b"/>
</dbReference>
<evidence type="ECO:0000256" key="2">
    <source>
        <dbReference type="ARBA" id="ARBA00022448"/>
    </source>
</evidence>
<evidence type="ECO:0000313" key="5">
    <source>
        <dbReference type="EMBL" id="MBE0400243.1"/>
    </source>
</evidence>
<keyword evidence="2" id="KW-0813">Transport</keyword>
<organism evidence="5 6">
    <name type="scientific">Halomonas casei</name>
    <dbReference type="NCBI Taxonomy" id="2742613"/>
    <lineage>
        <taxon>Bacteria</taxon>
        <taxon>Pseudomonadati</taxon>
        <taxon>Pseudomonadota</taxon>
        <taxon>Gammaproteobacteria</taxon>
        <taxon>Oceanospirillales</taxon>
        <taxon>Halomonadaceae</taxon>
        <taxon>Halomonas</taxon>
    </lineage>
</organism>
<dbReference type="Gene3D" id="3.40.50.620">
    <property type="entry name" value="HUPs"/>
    <property type="match status" value="1"/>
</dbReference>
<proteinExistence type="inferred from homology"/>
<keyword evidence="6" id="KW-1185">Reference proteome</keyword>